<protein>
    <submittedName>
        <fullName evidence="2 3">Uncharacterized protein</fullName>
    </submittedName>
</protein>
<dbReference type="CTD" id="8230357"/>
<dbReference type="Proteomes" id="UP000009046">
    <property type="component" value="Unassembled WGS sequence"/>
</dbReference>
<keyword evidence="4" id="KW-1185">Reference proteome</keyword>
<reference evidence="2" key="1">
    <citation type="submission" date="2007-04" db="EMBL/GenBank/DDBJ databases">
        <title>Annotation of Pediculus humanus corporis strain USDA.</title>
        <authorList>
            <person name="Kirkness E."/>
            <person name="Hannick L."/>
            <person name="Hass B."/>
            <person name="Bruggner R."/>
            <person name="Lawson D."/>
            <person name="Bidwell S."/>
            <person name="Joardar V."/>
            <person name="Caler E."/>
            <person name="Walenz B."/>
            <person name="Inman J."/>
            <person name="Schobel S."/>
            <person name="Galinsky K."/>
            <person name="Amedeo P."/>
            <person name="Strausberg R."/>
        </authorList>
    </citation>
    <scope>NUCLEOTIDE SEQUENCE</scope>
    <source>
        <strain evidence="2">USDA</strain>
    </source>
</reference>
<dbReference type="InParanoid" id="E0VUM4"/>
<reference evidence="2" key="2">
    <citation type="submission" date="2007-04" db="EMBL/GenBank/DDBJ databases">
        <title>The genome of the human body louse.</title>
        <authorList>
            <consortium name="The Human Body Louse Genome Consortium"/>
            <person name="Kirkness E."/>
            <person name="Walenz B."/>
            <person name="Hass B."/>
            <person name="Bruggner R."/>
            <person name="Strausberg R."/>
        </authorList>
    </citation>
    <scope>NUCLEOTIDE SEQUENCE</scope>
    <source>
        <strain evidence="2">USDA</strain>
    </source>
</reference>
<dbReference type="KEGG" id="phu:Phum_PHUM452410"/>
<reference evidence="3" key="3">
    <citation type="submission" date="2020-05" db="UniProtKB">
        <authorList>
            <consortium name="EnsemblMetazoa"/>
        </authorList>
    </citation>
    <scope>IDENTIFICATION</scope>
    <source>
        <strain evidence="3">USDA</strain>
    </source>
</reference>
<keyword evidence="1" id="KW-0472">Membrane</keyword>
<dbReference type="EMBL" id="DS235787">
    <property type="protein sequence ID" value="EEB17080.1"/>
    <property type="molecule type" value="Genomic_DNA"/>
</dbReference>
<dbReference type="HOGENOM" id="CLU_1410387_0_0_1"/>
<proteinExistence type="predicted"/>
<evidence type="ECO:0000313" key="2">
    <source>
        <dbReference type="EMBL" id="EEB17080.1"/>
    </source>
</evidence>
<evidence type="ECO:0000256" key="1">
    <source>
        <dbReference type="SAM" id="Phobius"/>
    </source>
</evidence>
<evidence type="ECO:0000313" key="4">
    <source>
        <dbReference type="Proteomes" id="UP000009046"/>
    </source>
</evidence>
<feature type="transmembrane region" description="Helical" evidence="1">
    <location>
        <begin position="90"/>
        <end position="111"/>
    </location>
</feature>
<name>E0VUM4_PEDHC</name>
<organism>
    <name type="scientific">Pediculus humanus subsp. corporis</name>
    <name type="common">Body louse</name>
    <dbReference type="NCBI Taxonomy" id="121224"/>
    <lineage>
        <taxon>Eukaryota</taxon>
        <taxon>Metazoa</taxon>
        <taxon>Ecdysozoa</taxon>
        <taxon>Arthropoda</taxon>
        <taxon>Hexapoda</taxon>
        <taxon>Insecta</taxon>
        <taxon>Pterygota</taxon>
        <taxon>Neoptera</taxon>
        <taxon>Paraneoptera</taxon>
        <taxon>Psocodea</taxon>
        <taxon>Troctomorpha</taxon>
        <taxon>Phthiraptera</taxon>
        <taxon>Anoplura</taxon>
        <taxon>Pediculidae</taxon>
        <taxon>Pediculus</taxon>
    </lineage>
</organism>
<dbReference type="RefSeq" id="XP_002429818.1">
    <property type="nucleotide sequence ID" value="XM_002429773.1"/>
</dbReference>
<keyword evidence="1" id="KW-1133">Transmembrane helix</keyword>
<evidence type="ECO:0000313" key="3">
    <source>
        <dbReference type="EnsemblMetazoa" id="PHUM452410-PA"/>
    </source>
</evidence>
<sequence length="193" mass="22028">MRNNNNSDFRLFVVELISCQLIDIDATLNPEDLNEDQIFASRKERFIKFNHKDNELVVEVGISVPFINVPLMTGRDLFHQNHNPQIKINAPGLIIAGLLMFTSFVVVPTLFSNNPNSGFGFQRKDDDNVNRYAFLNNIEKALVKSGIDFPSCFRKSICWIMTKSPKNDKREGGGGEEEEESDVAKQWIDYVLK</sequence>
<dbReference type="GeneID" id="8230357"/>
<dbReference type="VEuPathDB" id="VectorBase:PHUM452410"/>
<dbReference type="EMBL" id="AAZO01005508">
    <property type="status" value="NOT_ANNOTATED_CDS"/>
    <property type="molecule type" value="Genomic_DNA"/>
</dbReference>
<gene>
    <name evidence="3" type="primary">8230357</name>
    <name evidence="2" type="ORF">Phum_PHUM452410</name>
</gene>
<keyword evidence="1" id="KW-0812">Transmembrane</keyword>
<dbReference type="AlphaFoldDB" id="E0VUM4"/>
<dbReference type="EnsemblMetazoa" id="PHUM452410-RA">
    <property type="protein sequence ID" value="PHUM452410-PA"/>
    <property type="gene ID" value="PHUM452410"/>
</dbReference>
<accession>E0VUM4</accession>